<dbReference type="EMBL" id="JAXLQG010000023">
    <property type="protein sequence ID" value="KAK5529171.1"/>
    <property type="molecule type" value="Genomic_DNA"/>
</dbReference>
<gene>
    <name evidence="3" type="ORF">LTR25_009908</name>
</gene>
<dbReference type="AlphaFoldDB" id="A0AAV9PY12"/>
<accession>A0AAV9PY12</accession>
<evidence type="ECO:0000313" key="3">
    <source>
        <dbReference type="EMBL" id="KAK5529171.1"/>
    </source>
</evidence>
<dbReference type="InterPro" id="IPR055170">
    <property type="entry name" value="GFO_IDH_MocA-like_dom"/>
</dbReference>
<sequence length="117" mass="12654">MDLASPGPDSGLKDPALGAGSCFDIGIYPLTWALLTLDAHVRRPKIAAVQTTRDGIDVASSMLLIYSSGAEQAIPSSTTEAKTDEGFCRIEGTAGYIDSARYRASRYIRRMSHWTKD</sequence>
<keyword evidence="4" id="KW-1185">Reference proteome</keyword>
<evidence type="ECO:0000256" key="1">
    <source>
        <dbReference type="ARBA" id="ARBA00010928"/>
    </source>
</evidence>
<evidence type="ECO:0000259" key="2">
    <source>
        <dbReference type="Pfam" id="PF22725"/>
    </source>
</evidence>
<proteinExistence type="inferred from homology"/>
<organism evidence="3 4">
    <name type="scientific">Vermiconidia calcicola</name>
    <dbReference type="NCBI Taxonomy" id="1690605"/>
    <lineage>
        <taxon>Eukaryota</taxon>
        <taxon>Fungi</taxon>
        <taxon>Dikarya</taxon>
        <taxon>Ascomycota</taxon>
        <taxon>Pezizomycotina</taxon>
        <taxon>Dothideomycetes</taxon>
        <taxon>Dothideomycetidae</taxon>
        <taxon>Mycosphaerellales</taxon>
        <taxon>Extremaceae</taxon>
        <taxon>Vermiconidia</taxon>
    </lineage>
</organism>
<comment type="caution">
    <text evidence="3">The sequence shown here is derived from an EMBL/GenBank/DDBJ whole genome shotgun (WGS) entry which is preliminary data.</text>
</comment>
<dbReference type="SUPFAM" id="SSF55347">
    <property type="entry name" value="Glyceraldehyde-3-phosphate dehydrogenase-like, C-terminal domain"/>
    <property type="match status" value="1"/>
</dbReference>
<comment type="similarity">
    <text evidence="1">Belongs to the Gfo/Idh/MocA family.</text>
</comment>
<feature type="domain" description="GFO/IDH/MocA-like oxidoreductase" evidence="2">
    <location>
        <begin position="8"/>
        <end position="97"/>
    </location>
</feature>
<dbReference type="Proteomes" id="UP001345827">
    <property type="component" value="Unassembled WGS sequence"/>
</dbReference>
<dbReference type="Pfam" id="PF22725">
    <property type="entry name" value="GFO_IDH_MocA_C3"/>
    <property type="match status" value="1"/>
</dbReference>
<evidence type="ECO:0000313" key="4">
    <source>
        <dbReference type="Proteomes" id="UP001345827"/>
    </source>
</evidence>
<protein>
    <recommendedName>
        <fullName evidence="2">GFO/IDH/MocA-like oxidoreductase domain-containing protein</fullName>
    </recommendedName>
</protein>
<dbReference type="Gene3D" id="3.30.360.10">
    <property type="entry name" value="Dihydrodipicolinate Reductase, domain 2"/>
    <property type="match status" value="1"/>
</dbReference>
<name>A0AAV9PY12_9PEZI</name>
<reference evidence="3 4" key="1">
    <citation type="submission" date="2023-06" db="EMBL/GenBank/DDBJ databases">
        <title>Black Yeasts Isolated from many extreme environments.</title>
        <authorList>
            <person name="Coleine C."/>
            <person name="Stajich J.E."/>
            <person name="Selbmann L."/>
        </authorList>
    </citation>
    <scope>NUCLEOTIDE SEQUENCE [LARGE SCALE GENOMIC DNA]</scope>
    <source>
        <strain evidence="3 4">CCFEE 5887</strain>
    </source>
</reference>